<dbReference type="Gene3D" id="3.40.50.2000">
    <property type="entry name" value="Glycogen Phosphorylase B"/>
    <property type="match status" value="1"/>
</dbReference>
<dbReference type="eggNOG" id="COG0438">
    <property type="taxonomic scope" value="Bacteria"/>
</dbReference>
<sequence>MELPMSTIRNNPRRLVIVSDYQEGCFEDAGIPSADEYESRWRERGDIEIPRQRNVAVEGSYVERLPLACLRSGLVDKAEVWTHWRGSEPPPPCTRTGSPLARRSFRINGPDAPFNSNDMLGFIKAFGAPDVLCVWGLGLSEEIMVACKSSFKIYNSIDAPALRIPPEVSRHFDLVLTGAEWQSREIKGLHPGMATLVLPIGPEFASETMFKPLGLSKVYDVIYVAAAQPYKRHDILFEALARSSQRLKALCVCGYGDMIEDLKGQANCLGLEVDFIDPPGVPYDEVNRLMNLSRLGVVCGINDGAPAILTEYMLAGLPVLANAELTCGLQYILPGTGRAKSAAEFHHGFAEILDGLDLFAPCQEVLERWVWPHSIEKLTAAILSTVKGKQIFGG</sequence>
<dbReference type="EMBL" id="AEYE02000019">
    <property type="protein sequence ID" value="EPE96969.1"/>
    <property type="molecule type" value="Genomic_DNA"/>
</dbReference>
<dbReference type="Pfam" id="PF00534">
    <property type="entry name" value="Glycos_transf_1"/>
    <property type="match status" value="1"/>
</dbReference>
<accession>S3HE14</accession>
<dbReference type="GO" id="GO:0016757">
    <property type="term" value="F:glycosyltransferase activity"/>
    <property type="evidence" value="ECO:0007669"/>
    <property type="project" value="InterPro"/>
</dbReference>
<dbReference type="AlphaFoldDB" id="S3HE14"/>
<feature type="domain" description="Glycosyl transferase family 1" evidence="1">
    <location>
        <begin position="209"/>
        <end position="323"/>
    </location>
</feature>
<protein>
    <submittedName>
        <fullName evidence="2">Glycosyl transferase group 1</fullName>
    </submittedName>
</protein>
<evidence type="ECO:0000313" key="2">
    <source>
        <dbReference type="EMBL" id="EPE96969.1"/>
    </source>
</evidence>
<dbReference type="HOGENOM" id="CLU_839055_0_0_5"/>
<organism evidence="2 3">
    <name type="scientific">Rhizobium grahamii CCGE 502</name>
    <dbReference type="NCBI Taxonomy" id="990285"/>
    <lineage>
        <taxon>Bacteria</taxon>
        <taxon>Pseudomonadati</taxon>
        <taxon>Pseudomonadota</taxon>
        <taxon>Alphaproteobacteria</taxon>
        <taxon>Hyphomicrobiales</taxon>
        <taxon>Rhizobiaceae</taxon>
        <taxon>Rhizobium/Agrobacterium group</taxon>
        <taxon>Rhizobium</taxon>
    </lineage>
</organism>
<evidence type="ECO:0000313" key="3">
    <source>
        <dbReference type="Proteomes" id="UP000014411"/>
    </source>
</evidence>
<dbReference type="InterPro" id="IPR001296">
    <property type="entry name" value="Glyco_trans_1"/>
</dbReference>
<dbReference type="Proteomes" id="UP000014411">
    <property type="component" value="Unassembled WGS sequence"/>
</dbReference>
<keyword evidence="2" id="KW-0808">Transferase</keyword>
<reference evidence="2 3" key="1">
    <citation type="journal article" date="2012" name="J. Bacteriol.">
        <title>Genome sequence of Rhizobium grahamii CCGE502, a broad-host-range symbiont with low nodulation competitiveness in Phaseolus vulgaris.</title>
        <authorList>
            <person name="Althabegoiti M.J."/>
            <person name="Lozano L."/>
            <person name="Torres-Tejerizo G."/>
            <person name="Ormeno-Orrillo E."/>
            <person name="Rogel M.A."/>
            <person name="Gonzalez V."/>
            <person name="Martinez-Romero E."/>
        </authorList>
    </citation>
    <scope>NUCLEOTIDE SEQUENCE [LARGE SCALE GENOMIC DNA]</scope>
    <source>
        <strain evidence="2 3">CCGE 502</strain>
    </source>
</reference>
<evidence type="ECO:0000259" key="1">
    <source>
        <dbReference type="Pfam" id="PF00534"/>
    </source>
</evidence>
<proteinExistence type="predicted"/>
<keyword evidence="3" id="KW-1185">Reference proteome</keyword>
<comment type="caution">
    <text evidence="2">The sequence shown here is derived from an EMBL/GenBank/DDBJ whole genome shotgun (WGS) entry which is preliminary data.</text>
</comment>
<gene>
    <name evidence="2" type="ORF">RGCCGE502_17400</name>
</gene>
<dbReference type="SUPFAM" id="SSF53756">
    <property type="entry name" value="UDP-Glycosyltransferase/glycogen phosphorylase"/>
    <property type="match status" value="1"/>
</dbReference>
<name>S3HE14_9HYPH</name>
<dbReference type="STRING" id="990285.RGCCGE502_17400"/>